<evidence type="ECO:0000313" key="3">
    <source>
        <dbReference type="Proteomes" id="UP000008908"/>
    </source>
</evidence>
<protein>
    <recommendedName>
        <fullName evidence="4">PH domain-containing protein</fullName>
    </recommendedName>
</protein>
<reference evidence="3" key="1">
    <citation type="submission" date="2011-08" db="EMBL/GenBank/DDBJ databases">
        <title>The complete genome of Muricauda ruestringensis DSM 13258.</title>
        <authorList>
            <person name="Lucas S."/>
            <person name="Han J."/>
            <person name="Lapidus A."/>
            <person name="Bruce D."/>
            <person name="Goodwin L."/>
            <person name="Pitluck S."/>
            <person name="Peters L."/>
            <person name="Kyrpides N."/>
            <person name="Mavromatis K."/>
            <person name="Ivanova N."/>
            <person name="Ovchinnikova G."/>
            <person name="Teshima H."/>
            <person name="Detter J.C."/>
            <person name="Tapia R."/>
            <person name="Han C."/>
            <person name="Land M."/>
            <person name="Hauser L."/>
            <person name="Markowitz V."/>
            <person name="Cheng J.-F."/>
            <person name="Hugenholtz P."/>
            <person name="Woyke T."/>
            <person name="Wu D."/>
            <person name="Spring S."/>
            <person name="Schroeder M."/>
            <person name="Brambilla E."/>
            <person name="Klenk H.-P."/>
            <person name="Eisen J.A."/>
        </authorList>
    </citation>
    <scope>NUCLEOTIDE SEQUENCE [LARGE SCALE GENOMIC DNA]</scope>
    <source>
        <strain evidence="3">DSM 13258 / LMG 19739 / B1</strain>
    </source>
</reference>
<keyword evidence="1" id="KW-1133">Transmembrane helix</keyword>
<dbReference type="EMBL" id="CP002999">
    <property type="protein sequence ID" value="AEM71381.1"/>
    <property type="molecule type" value="Genomic_DNA"/>
</dbReference>
<evidence type="ECO:0000313" key="2">
    <source>
        <dbReference type="EMBL" id="AEM71381.1"/>
    </source>
</evidence>
<proteinExistence type="predicted"/>
<organism evidence="2 3">
    <name type="scientific">Allomuricauda ruestringensis (strain DSM 13258 / CIP 107369 / LMG 19739 / B1)</name>
    <name type="common">Muricauda ruestringensis</name>
    <dbReference type="NCBI Taxonomy" id="886377"/>
    <lineage>
        <taxon>Bacteria</taxon>
        <taxon>Pseudomonadati</taxon>
        <taxon>Bacteroidota</taxon>
        <taxon>Flavobacteriia</taxon>
        <taxon>Flavobacteriales</taxon>
        <taxon>Flavobacteriaceae</taxon>
        <taxon>Flagellimonas</taxon>
    </lineage>
</organism>
<evidence type="ECO:0008006" key="4">
    <source>
        <dbReference type="Google" id="ProtNLM"/>
    </source>
</evidence>
<sequence length="153" mass="18276">MRLEYRSYFNLISTLVRLFLLAMALLMAEKILYEGFNITLFLLLILWLWFGIGAIWMLLGRYQIIIDCGKLVIKKKVLIFPIGRRTIAIAKITRLDYITDHESYFPWEKKRNAILLRKNKKELIFYVPDEIKFRKIWDNICKTNEGLSHKLCT</sequence>
<name>G2PNZ6_ALLRU</name>
<dbReference type="AlphaFoldDB" id="G2PNZ6"/>
<dbReference type="KEGG" id="mrs:Murru_2343"/>
<dbReference type="Proteomes" id="UP000008908">
    <property type="component" value="Chromosome"/>
</dbReference>
<evidence type="ECO:0000256" key="1">
    <source>
        <dbReference type="SAM" id="Phobius"/>
    </source>
</evidence>
<dbReference type="RefSeq" id="WP_014033662.1">
    <property type="nucleotide sequence ID" value="NC_015945.1"/>
</dbReference>
<gene>
    <name evidence="2" type="ordered locus">Murru_2343</name>
</gene>
<feature type="transmembrane region" description="Helical" evidence="1">
    <location>
        <begin position="7"/>
        <end position="28"/>
    </location>
</feature>
<feature type="transmembrane region" description="Helical" evidence="1">
    <location>
        <begin position="40"/>
        <end position="59"/>
    </location>
</feature>
<reference evidence="2 3" key="2">
    <citation type="journal article" date="2012" name="Stand. Genomic Sci.">
        <title>Complete genome sequence of the facultatively anaerobic, appendaged bacterium Muricauda ruestringensis type strain (B1(T)).</title>
        <authorList>
            <person name="Huntemann M."/>
            <person name="Teshima H."/>
            <person name="Lapidus A."/>
            <person name="Nolan M."/>
            <person name="Lucas S."/>
            <person name="Hammon N."/>
            <person name="Deshpande S."/>
            <person name="Cheng J.F."/>
            <person name="Tapia R."/>
            <person name="Goodwin L.A."/>
            <person name="Pitluck S."/>
            <person name="Liolios K."/>
            <person name="Pagani I."/>
            <person name="Ivanova N."/>
            <person name="Mavromatis K."/>
            <person name="Mikhailova N."/>
            <person name="Pati A."/>
            <person name="Chen A."/>
            <person name="Palaniappan K."/>
            <person name="Land M."/>
            <person name="Hauser L."/>
            <person name="Pan C."/>
            <person name="Brambilla E.M."/>
            <person name="Rohde M."/>
            <person name="Spring S."/>
            <person name="Goker M."/>
            <person name="Detter J.C."/>
            <person name="Bristow J."/>
            <person name="Eisen J.A."/>
            <person name="Markowitz V."/>
            <person name="Hugenholtz P."/>
            <person name="Kyrpides N.C."/>
            <person name="Klenk H.P."/>
            <person name="Woyke T."/>
        </authorList>
    </citation>
    <scope>NUCLEOTIDE SEQUENCE [LARGE SCALE GENOMIC DNA]</scope>
    <source>
        <strain evidence="3">DSM 13258 / LMG 19739 / B1</strain>
    </source>
</reference>
<keyword evidence="3" id="KW-1185">Reference proteome</keyword>
<accession>G2PNZ6</accession>
<keyword evidence="1" id="KW-0472">Membrane</keyword>
<dbReference type="HOGENOM" id="CLU_1711184_0_0_10"/>
<keyword evidence="1" id="KW-0812">Transmembrane</keyword>